<evidence type="ECO:0000256" key="4">
    <source>
        <dbReference type="ARBA" id="ARBA00022741"/>
    </source>
</evidence>
<evidence type="ECO:0000256" key="12">
    <source>
        <dbReference type="HAMAP-Rule" id="MF_00983"/>
    </source>
</evidence>
<keyword evidence="4 12" id="KW-0547">Nucleotide-binding</keyword>
<comment type="catalytic activity">
    <reaction evidence="12">
        <text>Couples ATP hydrolysis with the unwinding of duplex DNA by translocating in the 3'-5' direction.</text>
        <dbReference type="EC" id="5.6.2.4"/>
    </reaction>
</comment>
<comment type="catalytic activity">
    <reaction evidence="11 12">
        <text>ATP + H2O = ADP + phosphate + H(+)</text>
        <dbReference type="Rhea" id="RHEA:13065"/>
        <dbReference type="ChEBI" id="CHEBI:15377"/>
        <dbReference type="ChEBI" id="CHEBI:15378"/>
        <dbReference type="ChEBI" id="CHEBI:30616"/>
        <dbReference type="ChEBI" id="CHEBI:43474"/>
        <dbReference type="ChEBI" id="CHEBI:456216"/>
        <dbReference type="EC" id="5.6.2.4"/>
    </reaction>
</comment>
<accession>A0A2S5TJJ0</accession>
<evidence type="ECO:0000256" key="8">
    <source>
        <dbReference type="ARBA" id="ARBA00022840"/>
    </source>
</evidence>
<dbReference type="SMART" id="SM00490">
    <property type="entry name" value="HELICc"/>
    <property type="match status" value="1"/>
</dbReference>
<dbReference type="InterPro" id="IPR005259">
    <property type="entry name" value="PriA"/>
</dbReference>
<keyword evidence="2 12" id="KW-0235">DNA replication</keyword>
<protein>
    <recommendedName>
        <fullName evidence="12">Replication restart protein PriA</fullName>
    </recommendedName>
    <alternativeName>
        <fullName evidence="12">ATP-dependent DNA helicase PriA</fullName>
        <ecNumber evidence="12">5.6.2.4</ecNumber>
    </alternativeName>
    <alternativeName>
        <fullName evidence="12">DNA 3'-5' helicase PriA</fullName>
    </alternativeName>
</protein>
<dbReference type="EC" id="5.6.2.4" evidence="12"/>
<dbReference type="GO" id="GO:1990077">
    <property type="term" value="C:primosome complex"/>
    <property type="evidence" value="ECO:0007669"/>
    <property type="project" value="UniProtKB-UniRule"/>
</dbReference>
<dbReference type="GO" id="GO:0006270">
    <property type="term" value="P:DNA replication initiation"/>
    <property type="evidence" value="ECO:0007669"/>
    <property type="project" value="TreeGrafter"/>
</dbReference>
<dbReference type="Pfam" id="PF00271">
    <property type="entry name" value="Helicase_C"/>
    <property type="match status" value="1"/>
</dbReference>
<feature type="binding site" evidence="12">
    <location>
        <position position="468"/>
    </location>
    <ligand>
        <name>Zn(2+)</name>
        <dbReference type="ChEBI" id="CHEBI:29105"/>
        <label>1</label>
    </ligand>
</feature>
<evidence type="ECO:0000256" key="10">
    <source>
        <dbReference type="ARBA" id="ARBA00023235"/>
    </source>
</evidence>
<dbReference type="InterPro" id="IPR014001">
    <property type="entry name" value="Helicase_ATP-bd"/>
</dbReference>
<keyword evidence="7 12" id="KW-0862">Zinc</keyword>
<dbReference type="Pfam" id="PF00270">
    <property type="entry name" value="DEAD"/>
    <property type="match status" value="1"/>
</dbReference>
<dbReference type="GO" id="GO:0005524">
    <property type="term" value="F:ATP binding"/>
    <property type="evidence" value="ECO:0007669"/>
    <property type="project" value="UniProtKB-UniRule"/>
</dbReference>
<dbReference type="Gene3D" id="3.40.50.300">
    <property type="entry name" value="P-loop containing nucleotide triphosphate hydrolases"/>
    <property type="match status" value="2"/>
</dbReference>
<evidence type="ECO:0000256" key="9">
    <source>
        <dbReference type="ARBA" id="ARBA00023125"/>
    </source>
</evidence>
<dbReference type="InterPro" id="IPR042115">
    <property type="entry name" value="PriA_3primeBD_sf"/>
</dbReference>
<dbReference type="PROSITE" id="PS51192">
    <property type="entry name" value="HELICASE_ATP_BIND_1"/>
    <property type="match status" value="1"/>
</dbReference>
<keyword evidence="6 12" id="KW-0347">Helicase</keyword>
<comment type="cofactor">
    <cofactor evidence="12">
        <name>Zn(2+)</name>
        <dbReference type="ChEBI" id="CHEBI:29105"/>
    </cofactor>
    <text evidence="12">Binds 2 zinc ions per subunit.</text>
</comment>
<dbReference type="GO" id="GO:0003677">
    <property type="term" value="F:DNA binding"/>
    <property type="evidence" value="ECO:0007669"/>
    <property type="project" value="UniProtKB-UniRule"/>
</dbReference>
<dbReference type="Pfam" id="PF17764">
    <property type="entry name" value="PriA_3primeBD"/>
    <property type="match status" value="1"/>
</dbReference>
<dbReference type="SUPFAM" id="SSF52540">
    <property type="entry name" value="P-loop containing nucleoside triphosphate hydrolases"/>
    <property type="match status" value="2"/>
</dbReference>
<evidence type="ECO:0000256" key="7">
    <source>
        <dbReference type="ARBA" id="ARBA00022833"/>
    </source>
</evidence>
<feature type="binding site" evidence="12">
    <location>
        <position position="437"/>
    </location>
    <ligand>
        <name>Zn(2+)</name>
        <dbReference type="ChEBI" id="CHEBI:29105"/>
        <label>2</label>
    </ligand>
</feature>
<dbReference type="FunFam" id="3.40.1440.60:FF:000001">
    <property type="entry name" value="Primosomal protein N"/>
    <property type="match status" value="1"/>
</dbReference>
<gene>
    <name evidence="12" type="primary">priA</name>
    <name evidence="14" type="ORF">C3942_05655</name>
</gene>
<evidence type="ECO:0000256" key="11">
    <source>
        <dbReference type="ARBA" id="ARBA00048988"/>
    </source>
</evidence>
<keyword evidence="3 12" id="KW-0479">Metal-binding</keyword>
<dbReference type="Pfam" id="PF18319">
    <property type="entry name" value="Zn_ribbon_PriA"/>
    <property type="match status" value="1"/>
</dbReference>
<comment type="caution">
    <text evidence="14">The sequence shown here is derived from an EMBL/GenBank/DDBJ whole genome shotgun (WGS) entry which is preliminary data.</text>
</comment>
<dbReference type="InterPro" id="IPR001650">
    <property type="entry name" value="Helicase_C-like"/>
</dbReference>
<evidence type="ECO:0000259" key="13">
    <source>
        <dbReference type="PROSITE" id="PS51192"/>
    </source>
</evidence>
<evidence type="ECO:0000256" key="2">
    <source>
        <dbReference type="ARBA" id="ARBA00022705"/>
    </source>
</evidence>
<dbReference type="InterPro" id="IPR041222">
    <property type="entry name" value="PriA_3primeBD"/>
</dbReference>
<dbReference type="HAMAP" id="MF_00983">
    <property type="entry name" value="PriA"/>
    <property type="match status" value="1"/>
</dbReference>
<dbReference type="Gene3D" id="3.40.1440.60">
    <property type="entry name" value="PriA, 3(prime) DNA-binding domain"/>
    <property type="match status" value="1"/>
</dbReference>
<dbReference type="InterPro" id="IPR011545">
    <property type="entry name" value="DEAD/DEAH_box_helicase_dom"/>
</dbReference>
<dbReference type="PANTHER" id="PTHR30580">
    <property type="entry name" value="PRIMOSOMAL PROTEIN N"/>
    <property type="match status" value="1"/>
</dbReference>
<dbReference type="CDD" id="cd18804">
    <property type="entry name" value="SF2_C_priA"/>
    <property type="match status" value="1"/>
</dbReference>
<comment type="subunit">
    <text evidence="12">Component of the replication restart primosome.</text>
</comment>
<dbReference type="GO" id="GO:0006310">
    <property type="term" value="P:DNA recombination"/>
    <property type="evidence" value="ECO:0007669"/>
    <property type="project" value="InterPro"/>
</dbReference>
<feature type="binding site" evidence="12">
    <location>
        <position position="471"/>
    </location>
    <ligand>
        <name>Zn(2+)</name>
        <dbReference type="ChEBI" id="CHEBI:29105"/>
        <label>1</label>
    </ligand>
</feature>
<dbReference type="GO" id="GO:0016887">
    <property type="term" value="F:ATP hydrolysis activity"/>
    <property type="evidence" value="ECO:0007669"/>
    <property type="project" value="RHEA"/>
</dbReference>
<dbReference type="NCBIfam" id="NF004067">
    <property type="entry name" value="PRK05580.1-4"/>
    <property type="match status" value="1"/>
</dbReference>
<reference evidence="14 15" key="1">
    <citation type="submission" date="2018-02" db="EMBL/GenBank/DDBJ databases">
        <title>Genome sequencing of Solimonas sp. HR-BB.</title>
        <authorList>
            <person name="Lee Y."/>
            <person name="Jeon C.O."/>
        </authorList>
    </citation>
    <scope>NUCLEOTIDE SEQUENCE [LARGE SCALE GENOMIC DNA]</scope>
    <source>
        <strain evidence="14 15">HR-BB</strain>
    </source>
</reference>
<evidence type="ECO:0000256" key="5">
    <source>
        <dbReference type="ARBA" id="ARBA00022801"/>
    </source>
</evidence>
<dbReference type="InterPro" id="IPR027417">
    <property type="entry name" value="P-loop_NTPase"/>
</dbReference>
<keyword evidence="9 12" id="KW-0238">DNA-binding</keyword>
<proteinExistence type="inferred from homology"/>
<evidence type="ECO:0000256" key="1">
    <source>
        <dbReference type="ARBA" id="ARBA00022515"/>
    </source>
</evidence>
<dbReference type="RefSeq" id="WP_104229386.1">
    <property type="nucleotide sequence ID" value="NZ_PSNW01000002.1"/>
</dbReference>
<dbReference type="GO" id="GO:0006269">
    <property type="term" value="P:DNA replication, synthesis of primer"/>
    <property type="evidence" value="ECO:0007669"/>
    <property type="project" value="UniProtKB-KW"/>
</dbReference>
<keyword evidence="5 12" id="KW-0378">Hydrolase</keyword>
<evidence type="ECO:0000256" key="3">
    <source>
        <dbReference type="ARBA" id="ARBA00022723"/>
    </source>
</evidence>
<comment type="function">
    <text evidence="12">Initiates the restart of stalled replication forks, which reloads the replicative helicase on sites other than the origin of replication. Recognizes and binds to abandoned replication forks and remodels them to uncover a helicase loading site. Promotes assembly of the primosome at these replication forks.</text>
</comment>
<keyword evidence="8 12" id="KW-0067">ATP-binding</keyword>
<dbReference type="InterPro" id="IPR041236">
    <property type="entry name" value="PriA_C"/>
</dbReference>
<dbReference type="AlphaFoldDB" id="A0A2S5TJJ0"/>
<dbReference type="PANTHER" id="PTHR30580:SF0">
    <property type="entry name" value="PRIMOSOMAL PROTEIN N"/>
    <property type="match status" value="1"/>
</dbReference>
<dbReference type="SMART" id="SM00487">
    <property type="entry name" value="DEXDc"/>
    <property type="match status" value="1"/>
</dbReference>
<feature type="domain" description="Helicase ATP-binding" evidence="13">
    <location>
        <begin position="203"/>
        <end position="369"/>
    </location>
</feature>
<dbReference type="FunFam" id="3.40.50.300:FF:000489">
    <property type="entry name" value="Primosome assembly protein PriA"/>
    <property type="match status" value="1"/>
</dbReference>
<feature type="binding site" evidence="12">
    <location>
        <position position="431"/>
    </location>
    <ligand>
        <name>Zn(2+)</name>
        <dbReference type="ChEBI" id="CHEBI:29105"/>
        <label>1</label>
    </ligand>
</feature>
<dbReference type="EMBL" id="PSNW01000002">
    <property type="protein sequence ID" value="PPE75160.1"/>
    <property type="molecule type" value="Genomic_DNA"/>
</dbReference>
<name>A0A2S5TJJ0_9GAMM</name>
<keyword evidence="1 12" id="KW-0639">Primosome</keyword>
<dbReference type="GO" id="GO:0006302">
    <property type="term" value="P:double-strand break repair"/>
    <property type="evidence" value="ECO:0007669"/>
    <property type="project" value="InterPro"/>
</dbReference>
<feature type="binding site" evidence="12">
    <location>
        <position position="440"/>
    </location>
    <ligand>
        <name>Zn(2+)</name>
        <dbReference type="ChEBI" id="CHEBI:29105"/>
        <label>2</label>
    </ligand>
</feature>
<dbReference type="Proteomes" id="UP000238220">
    <property type="component" value="Unassembled WGS sequence"/>
</dbReference>
<dbReference type="NCBIfam" id="TIGR00595">
    <property type="entry name" value="priA"/>
    <property type="match status" value="1"/>
</dbReference>
<evidence type="ECO:0000313" key="14">
    <source>
        <dbReference type="EMBL" id="PPE75160.1"/>
    </source>
</evidence>
<organism evidence="14 15">
    <name type="scientific">Solimonas fluminis</name>
    <dbReference type="NCBI Taxonomy" id="2086571"/>
    <lineage>
        <taxon>Bacteria</taxon>
        <taxon>Pseudomonadati</taxon>
        <taxon>Pseudomonadota</taxon>
        <taxon>Gammaproteobacteria</taxon>
        <taxon>Nevskiales</taxon>
        <taxon>Nevskiaceae</taxon>
        <taxon>Solimonas</taxon>
    </lineage>
</organism>
<dbReference type="GO" id="GO:0043138">
    <property type="term" value="F:3'-5' DNA helicase activity"/>
    <property type="evidence" value="ECO:0007669"/>
    <property type="project" value="UniProtKB-EC"/>
</dbReference>
<dbReference type="CDD" id="cd17929">
    <property type="entry name" value="DEXHc_priA"/>
    <property type="match status" value="1"/>
</dbReference>
<feature type="binding site" evidence="12">
    <location>
        <position position="458"/>
    </location>
    <ligand>
        <name>Zn(2+)</name>
        <dbReference type="ChEBI" id="CHEBI:29105"/>
        <label>2</label>
    </ligand>
</feature>
<feature type="binding site" evidence="12">
    <location>
        <position position="428"/>
    </location>
    <ligand>
        <name>Zn(2+)</name>
        <dbReference type="ChEBI" id="CHEBI:29105"/>
        <label>1</label>
    </ligand>
</feature>
<dbReference type="Pfam" id="PF18074">
    <property type="entry name" value="PriA_C"/>
    <property type="match status" value="1"/>
</dbReference>
<sequence length="729" mass="78923">MSLELVAVAVPVPLYKTFDYLVPARLRGRLQPGMRVKVPFGRRQLVGVALEAPREAGGDLAQYRHVEELLDEETLLPREMLGLARWAADYYRHPPGEVIWALLPGNLRRGQPARLPDDAGLRLTRSGSAALAELPSRKKALRSLLQALGPGPQPRSALPRGPALATALESGWVETVPAAALPFTLAETPPELTPEQSAAWTALQATGGFDVALLQGVTGSGKTELYLRRVAEVLERGGQALVLAPEIGLTPQLVARLQQRFGEGVAAFHSGMSEGERTKSWLRARSGAARVVVGTRSAVFLPFARLELIVIDEEHDPSYKQQEGFRYSARDVAVLRAQRLGIPLILGSATPALETLHNARTGRYRRIELSARVGRGAPPQVRALDLRGQTLQHGLSAPLLDKVQQHLDAGGQALLFINRRGYAPMLLCHDCGWIAPCAHCDARMTLHRGRRRLICHHCGAQQPAPSACASCGGKNLQPVGEGTERIEDALRNRFPMVRTERFDSDRLAKKGELEQLLAGIRSGDIRILVGTQILAKGHDFPGLSLVGIVSADQALYGADFRAVERMGQLVTQVAGRAGRSAGIQGDAAPPAEVLLQTHEPEHPALQQLMRGGYPALAELLLAEREAAGLPPYSHLALLRAESMEAELPLRFLAAARELLAPHADGVMLSDPVPALMERRGGFTRAQLLLQSGSRAALQKLLAACVTRLDGLPEARKVRWSVDVDPADLF</sequence>
<keyword evidence="15" id="KW-1185">Reference proteome</keyword>
<comment type="similarity">
    <text evidence="12">Belongs to the helicase family. PriA subfamily.</text>
</comment>
<dbReference type="OrthoDB" id="9759544at2"/>
<dbReference type="InterPro" id="IPR040498">
    <property type="entry name" value="PriA_CRR"/>
</dbReference>
<keyword evidence="10 12" id="KW-0413">Isomerase</keyword>
<feature type="binding site" evidence="12">
    <location>
        <position position="455"/>
    </location>
    <ligand>
        <name>Zn(2+)</name>
        <dbReference type="ChEBI" id="CHEBI:29105"/>
        <label>2</label>
    </ligand>
</feature>
<dbReference type="GO" id="GO:0008270">
    <property type="term" value="F:zinc ion binding"/>
    <property type="evidence" value="ECO:0007669"/>
    <property type="project" value="UniProtKB-UniRule"/>
</dbReference>
<evidence type="ECO:0000313" key="15">
    <source>
        <dbReference type="Proteomes" id="UP000238220"/>
    </source>
</evidence>
<evidence type="ECO:0000256" key="6">
    <source>
        <dbReference type="ARBA" id="ARBA00022806"/>
    </source>
</evidence>